<dbReference type="EMBL" id="JBDJPC010000008">
    <property type="protein sequence ID" value="KAL1492983.1"/>
    <property type="molecule type" value="Genomic_DNA"/>
</dbReference>
<dbReference type="CDD" id="cd06661">
    <property type="entry name" value="GGCT_like"/>
    <property type="match status" value="1"/>
</dbReference>
<reference evidence="5 6" key="1">
    <citation type="submission" date="2024-05" db="EMBL/GenBank/DDBJ databases">
        <title>Genetic variation in Jamaican populations of the coffee berry borer (Hypothenemus hampei).</title>
        <authorList>
            <person name="Errbii M."/>
            <person name="Myrie A."/>
        </authorList>
    </citation>
    <scope>NUCLEOTIDE SEQUENCE [LARGE SCALE GENOMIC DNA]</scope>
    <source>
        <strain evidence="5">JA-Hopewell-2020-01-JO</strain>
        <tissue evidence="5">Whole body</tissue>
    </source>
</reference>
<proteinExistence type="inferred from homology"/>
<dbReference type="Proteomes" id="UP001566132">
    <property type="component" value="Unassembled WGS sequence"/>
</dbReference>
<dbReference type="Gene3D" id="3.10.490.10">
    <property type="entry name" value="Gamma-glutamyl cyclotransferase-like"/>
    <property type="match status" value="1"/>
</dbReference>
<evidence type="ECO:0000256" key="3">
    <source>
        <dbReference type="ARBA" id="ARBA00023239"/>
    </source>
</evidence>
<dbReference type="Pfam" id="PF04752">
    <property type="entry name" value="ChaC"/>
    <property type="match status" value="1"/>
</dbReference>
<evidence type="ECO:0000256" key="2">
    <source>
        <dbReference type="ARBA" id="ARBA00012344"/>
    </source>
</evidence>
<protein>
    <recommendedName>
        <fullName evidence="2">glutathione-specific gamma-glutamylcyclotransferase</fullName>
        <ecNumber evidence="2">4.3.2.7</ecNumber>
    </recommendedName>
</protein>
<dbReference type="EC" id="4.3.2.7" evidence="2"/>
<sequence>MDRAVDPVILEDKVSESETKWLWVFGYGSLCWKPGFEFHKAVLGSVNGFARRFWQGNATHRGTFDKPGRVATLVEDSEEEVYGVAFAISGEAAIPYLNHRECEQGGYISRFTEFSSLEGETIKVLVYVACPRNVHWLGDSDIEEIANQIVNRQGPSGHNVEYLIRLAEFMRLHFPDKHDGHLYSLEQKVLSLVEARQMCLRTLMGSGEGCVTFFRKPSSRETSPNRARRNAEDRVETFEHTARVPGKKLRCLNI</sequence>
<dbReference type="GO" id="GO:0061928">
    <property type="term" value="F:glutathione specific gamma-glutamylcyclotransferase activity"/>
    <property type="evidence" value="ECO:0007669"/>
    <property type="project" value="UniProtKB-EC"/>
</dbReference>
<gene>
    <name evidence="5" type="ORF">ABEB36_011135</name>
</gene>
<comment type="catalytic activity">
    <reaction evidence="4">
        <text>glutathione = L-cysteinylglycine + 5-oxo-L-proline</text>
        <dbReference type="Rhea" id="RHEA:47724"/>
        <dbReference type="ChEBI" id="CHEBI:57925"/>
        <dbReference type="ChEBI" id="CHEBI:58402"/>
        <dbReference type="ChEBI" id="CHEBI:61694"/>
        <dbReference type="EC" id="4.3.2.7"/>
    </reaction>
</comment>
<accession>A0ABD1EEA3</accession>
<dbReference type="InterPro" id="IPR013024">
    <property type="entry name" value="GGCT-like"/>
</dbReference>
<dbReference type="SUPFAM" id="SSF110857">
    <property type="entry name" value="Gamma-glutamyl cyclotransferase-like"/>
    <property type="match status" value="1"/>
</dbReference>
<evidence type="ECO:0000313" key="6">
    <source>
        <dbReference type="Proteomes" id="UP001566132"/>
    </source>
</evidence>
<comment type="caution">
    <text evidence="5">The sequence shown here is derived from an EMBL/GenBank/DDBJ whole genome shotgun (WGS) entry which is preliminary data.</text>
</comment>
<evidence type="ECO:0000313" key="5">
    <source>
        <dbReference type="EMBL" id="KAL1492983.1"/>
    </source>
</evidence>
<dbReference type="PANTHER" id="PTHR12192">
    <property type="entry name" value="CATION TRANSPORT PROTEIN CHAC-RELATED"/>
    <property type="match status" value="1"/>
</dbReference>
<dbReference type="InterPro" id="IPR036568">
    <property type="entry name" value="GGCT-like_sf"/>
</dbReference>
<keyword evidence="6" id="KW-1185">Reference proteome</keyword>
<name>A0ABD1EEA3_HYPHA</name>
<dbReference type="PANTHER" id="PTHR12192:SF26">
    <property type="entry name" value="GLUTATHIONE-SPECIFIC GAMMA-GLUTAMYLCYCLOTRANSFERASE 1"/>
    <property type="match status" value="1"/>
</dbReference>
<dbReference type="AlphaFoldDB" id="A0ABD1EEA3"/>
<comment type="similarity">
    <text evidence="1">Belongs to the gamma-glutamylcyclotransferase family. ChaC subfamily.</text>
</comment>
<evidence type="ECO:0000256" key="1">
    <source>
        <dbReference type="ARBA" id="ARBA00009662"/>
    </source>
</evidence>
<keyword evidence="3" id="KW-0456">Lyase</keyword>
<evidence type="ECO:0000256" key="4">
    <source>
        <dbReference type="ARBA" id="ARBA00048073"/>
    </source>
</evidence>
<organism evidence="5 6">
    <name type="scientific">Hypothenemus hampei</name>
    <name type="common">Coffee berry borer</name>
    <dbReference type="NCBI Taxonomy" id="57062"/>
    <lineage>
        <taxon>Eukaryota</taxon>
        <taxon>Metazoa</taxon>
        <taxon>Ecdysozoa</taxon>
        <taxon>Arthropoda</taxon>
        <taxon>Hexapoda</taxon>
        <taxon>Insecta</taxon>
        <taxon>Pterygota</taxon>
        <taxon>Neoptera</taxon>
        <taxon>Endopterygota</taxon>
        <taxon>Coleoptera</taxon>
        <taxon>Polyphaga</taxon>
        <taxon>Cucujiformia</taxon>
        <taxon>Curculionidae</taxon>
        <taxon>Scolytinae</taxon>
        <taxon>Hypothenemus</taxon>
    </lineage>
</organism>
<dbReference type="InterPro" id="IPR006840">
    <property type="entry name" value="ChaC"/>
</dbReference>